<dbReference type="InParanoid" id="A0A2V0P5I4"/>
<dbReference type="EMBL" id="BDRX01000032">
    <property type="protein sequence ID" value="GBF92437.1"/>
    <property type="molecule type" value="Genomic_DNA"/>
</dbReference>
<evidence type="ECO:0000313" key="3">
    <source>
        <dbReference type="EMBL" id="GBF92437.1"/>
    </source>
</evidence>
<reference evidence="3 4" key="1">
    <citation type="journal article" date="2018" name="Sci. Rep.">
        <title>Raphidocelis subcapitata (=Pseudokirchneriella subcapitata) provides an insight into genome evolution and environmental adaptations in the Sphaeropleales.</title>
        <authorList>
            <person name="Suzuki S."/>
            <person name="Yamaguchi H."/>
            <person name="Nakajima N."/>
            <person name="Kawachi M."/>
        </authorList>
    </citation>
    <scope>NUCLEOTIDE SEQUENCE [LARGE SCALE GENOMIC DNA]</scope>
    <source>
        <strain evidence="3 4">NIES-35</strain>
    </source>
</reference>
<proteinExistence type="predicted"/>
<dbReference type="InterPro" id="IPR044687">
    <property type="entry name" value="LPA3"/>
</dbReference>
<dbReference type="STRING" id="307507.A0A2V0P5I4"/>
<dbReference type="OrthoDB" id="2082at2759"/>
<dbReference type="AlphaFoldDB" id="A0A2V0P5I4"/>
<sequence length="389" mass="40998">MSSALLSGVTGGTSVGCHRRAPRPFAPHAPRAARAAAAAPLPATRAAPRRARAPPPAAAAEAGAAGEAAAAAPAPAAGGRMTYRPNSYSELVADAAAAVLAALEAGLTRMEVEFPPIPTNIDAYKGSSDLWIDSNVQLALAGAKLIAASGRRVHVVLPDLGEYARSYKIFKSSLEALGGAVTLGHLKEASAKSGGFDPLNSFQSLFAGGAPDPAPAGAAADVFLVTNVSCVEVPNLEAYCQTVAKGKAFATWNLELDSLRGDLGLLGLPPKDVHYRFLSSIRPVFFLRPRDYSKSVSVAPFIVNYSGALFREFPGPWQVMLKQDSGVYACIAEDVVRYNLGEVKEELMAAMGLNTEEVGSMAAFLRRGYKTSTWFEDDAALEQSKEWRM</sequence>
<comment type="caution">
    <text evidence="3">The sequence shown here is derived from an EMBL/GenBank/DDBJ whole genome shotgun (WGS) entry which is preliminary data.</text>
</comment>
<dbReference type="Pfam" id="PF09353">
    <property type="entry name" value="DUF1995"/>
    <property type="match status" value="1"/>
</dbReference>
<name>A0A2V0P5I4_9CHLO</name>
<organism evidence="3 4">
    <name type="scientific">Raphidocelis subcapitata</name>
    <dbReference type="NCBI Taxonomy" id="307507"/>
    <lineage>
        <taxon>Eukaryota</taxon>
        <taxon>Viridiplantae</taxon>
        <taxon>Chlorophyta</taxon>
        <taxon>core chlorophytes</taxon>
        <taxon>Chlorophyceae</taxon>
        <taxon>CS clade</taxon>
        <taxon>Sphaeropleales</taxon>
        <taxon>Selenastraceae</taxon>
        <taxon>Raphidocelis</taxon>
    </lineage>
</organism>
<feature type="domain" description="DUF1995" evidence="2">
    <location>
        <begin position="85"/>
        <end position="345"/>
    </location>
</feature>
<evidence type="ECO:0000256" key="1">
    <source>
        <dbReference type="SAM" id="MobiDB-lite"/>
    </source>
</evidence>
<accession>A0A2V0P5I4</accession>
<protein>
    <submittedName>
        <fullName evidence="3">Low PSII accumulation chloroplastic</fullName>
    </submittedName>
</protein>
<feature type="compositionally biased region" description="Low complexity" evidence="1">
    <location>
        <begin position="26"/>
        <end position="46"/>
    </location>
</feature>
<dbReference type="Proteomes" id="UP000247498">
    <property type="component" value="Unassembled WGS sequence"/>
</dbReference>
<dbReference type="PANTHER" id="PTHR34051">
    <property type="entry name" value="PROTEIN LOW PSII ACCUMULATION 3, CHLOROPLASTIC"/>
    <property type="match status" value="1"/>
</dbReference>
<dbReference type="FunCoup" id="A0A2V0P5I4">
    <property type="interactions" value="771"/>
</dbReference>
<dbReference type="InterPro" id="IPR018962">
    <property type="entry name" value="DUF1995"/>
</dbReference>
<evidence type="ECO:0000259" key="2">
    <source>
        <dbReference type="Pfam" id="PF09353"/>
    </source>
</evidence>
<keyword evidence="4" id="KW-1185">Reference proteome</keyword>
<dbReference type="PANTHER" id="PTHR34051:SF2">
    <property type="entry name" value="PROTEIN LPA3"/>
    <property type="match status" value="1"/>
</dbReference>
<gene>
    <name evidence="3" type="ORF">Rsub_04541</name>
</gene>
<feature type="region of interest" description="Disordered" evidence="1">
    <location>
        <begin position="1"/>
        <end position="60"/>
    </location>
</feature>
<evidence type="ECO:0000313" key="4">
    <source>
        <dbReference type="Proteomes" id="UP000247498"/>
    </source>
</evidence>